<comment type="caution">
    <text evidence="3">The sequence shown here is derived from an EMBL/GenBank/DDBJ whole genome shotgun (WGS) entry which is preliminary data.</text>
</comment>
<proteinExistence type="predicted"/>
<dbReference type="Pfam" id="PF00440">
    <property type="entry name" value="TetR_N"/>
    <property type="match status" value="1"/>
</dbReference>
<protein>
    <submittedName>
        <fullName evidence="3">TetR/AcrR family transcriptional regulator</fullName>
    </submittedName>
</protein>
<evidence type="ECO:0000313" key="3">
    <source>
        <dbReference type="EMBL" id="MFB9312359.1"/>
    </source>
</evidence>
<dbReference type="EMBL" id="JBHMDG010000005">
    <property type="protein sequence ID" value="MFB9312359.1"/>
    <property type="molecule type" value="Genomic_DNA"/>
</dbReference>
<dbReference type="Gene3D" id="1.10.357.10">
    <property type="entry name" value="Tetracycline Repressor, domain 2"/>
    <property type="match status" value="1"/>
</dbReference>
<dbReference type="Proteomes" id="UP001589750">
    <property type="component" value="Unassembled WGS sequence"/>
</dbReference>
<keyword evidence="4" id="KW-1185">Reference proteome</keyword>
<evidence type="ECO:0000256" key="1">
    <source>
        <dbReference type="ARBA" id="ARBA00023125"/>
    </source>
</evidence>
<reference evidence="3 4" key="1">
    <citation type="submission" date="2024-09" db="EMBL/GenBank/DDBJ databases">
        <authorList>
            <person name="Sun Q."/>
            <person name="Mori K."/>
        </authorList>
    </citation>
    <scope>NUCLEOTIDE SEQUENCE [LARGE SCALE GENOMIC DNA]</scope>
    <source>
        <strain evidence="3 4">JCM 9626</strain>
    </source>
</reference>
<feature type="domain" description="HTH tetR-type" evidence="2">
    <location>
        <begin position="15"/>
        <end position="54"/>
    </location>
</feature>
<organism evidence="3 4">
    <name type="scientific">Nocardioides plantarum</name>
    <dbReference type="NCBI Taxonomy" id="29299"/>
    <lineage>
        <taxon>Bacteria</taxon>
        <taxon>Bacillati</taxon>
        <taxon>Actinomycetota</taxon>
        <taxon>Actinomycetes</taxon>
        <taxon>Propionibacteriales</taxon>
        <taxon>Nocardioidaceae</taxon>
        <taxon>Nocardioides</taxon>
    </lineage>
</organism>
<evidence type="ECO:0000313" key="4">
    <source>
        <dbReference type="Proteomes" id="UP001589750"/>
    </source>
</evidence>
<evidence type="ECO:0000259" key="2">
    <source>
        <dbReference type="Pfam" id="PF00440"/>
    </source>
</evidence>
<dbReference type="RefSeq" id="WP_246084114.1">
    <property type="nucleotide sequence ID" value="NZ_JBHMDG010000005.1"/>
</dbReference>
<keyword evidence="1" id="KW-0238">DNA-binding</keyword>
<dbReference type="InterPro" id="IPR001647">
    <property type="entry name" value="HTH_TetR"/>
</dbReference>
<dbReference type="InterPro" id="IPR009057">
    <property type="entry name" value="Homeodomain-like_sf"/>
</dbReference>
<name>A0ABV5K6J8_9ACTN</name>
<dbReference type="SUPFAM" id="SSF46689">
    <property type="entry name" value="Homeodomain-like"/>
    <property type="match status" value="1"/>
</dbReference>
<gene>
    <name evidence="3" type="ORF">ACFFRI_04825</name>
</gene>
<accession>A0ABV5K6J8</accession>
<sequence length="192" mass="20500">MDGRGDMSDLGRACDAAVHLLATRGAGGLSVRAIAHELNVTGPALTHRWDNRARLWGLLVSEIGDRWLREVRRAVYDRGPAGLVPSTAEEVADACVWLTASDLGRTDPVLSFRVADVLEQERALLRRALEERAGRRLADAVVDALHATAVGLRDRVCSVGQPFPGDQALVAWHLAVEALVPTGASLGGQDSA</sequence>